<keyword evidence="15" id="KW-1185">Reference proteome</keyword>
<dbReference type="InterPro" id="IPR000276">
    <property type="entry name" value="GPCR_Rhodpsn"/>
</dbReference>
<name>A0A401P5Q4_SCYTO</name>
<keyword evidence="7 12" id="KW-1133">Transmembrane helix</keyword>
<keyword evidence="6 12" id="KW-0812">Transmembrane</keyword>
<dbReference type="PANTHER" id="PTHR11394">
    <property type="entry name" value="TASTE RECEPTOR TYPE 2"/>
    <property type="match status" value="1"/>
</dbReference>
<dbReference type="Pfam" id="PF03402">
    <property type="entry name" value="V1R"/>
    <property type="match status" value="1"/>
</dbReference>
<keyword evidence="5" id="KW-0716">Sensory transduction</keyword>
<evidence type="ECO:0000313" key="14">
    <source>
        <dbReference type="EMBL" id="GCB68464.1"/>
    </source>
</evidence>
<comment type="similarity">
    <text evidence="2 12">Belongs to the G-protein coupled receptor 1 family.</text>
</comment>
<dbReference type="GO" id="GO:0016503">
    <property type="term" value="F:pheromone receptor activity"/>
    <property type="evidence" value="ECO:0007669"/>
    <property type="project" value="InterPro"/>
</dbReference>
<feature type="transmembrane region" description="Helical" evidence="12">
    <location>
        <begin position="272"/>
        <end position="293"/>
    </location>
</feature>
<feature type="transmembrane region" description="Helical" evidence="12">
    <location>
        <begin position="183"/>
        <end position="206"/>
    </location>
</feature>
<accession>A0A401P5Q4</accession>
<dbReference type="AlphaFoldDB" id="A0A401P5Q4"/>
<dbReference type="InterPro" id="IPR017452">
    <property type="entry name" value="GPCR_Rhodpsn_7TM"/>
</dbReference>
<dbReference type="PANTHER" id="PTHR11394:SF137">
    <property type="entry name" value="C-X-C CHEMOKINE RECEPTOR TYPE 3 ISOFORM X1-RELATED"/>
    <property type="match status" value="1"/>
</dbReference>
<evidence type="ECO:0000259" key="13">
    <source>
        <dbReference type="PROSITE" id="PS50262"/>
    </source>
</evidence>
<evidence type="ECO:0000256" key="11">
    <source>
        <dbReference type="ARBA" id="ARBA00023224"/>
    </source>
</evidence>
<evidence type="ECO:0000256" key="7">
    <source>
        <dbReference type="ARBA" id="ARBA00022989"/>
    </source>
</evidence>
<keyword evidence="11 12" id="KW-0807">Transducer</keyword>
<protein>
    <recommendedName>
        <fullName evidence="12">Vomeronasal type-1 receptor</fullName>
    </recommendedName>
</protein>
<evidence type="ECO:0000256" key="3">
    <source>
        <dbReference type="ARBA" id="ARBA00022475"/>
    </source>
</evidence>
<evidence type="ECO:0000256" key="4">
    <source>
        <dbReference type="ARBA" id="ARBA00022507"/>
    </source>
</evidence>
<dbReference type="SUPFAM" id="SSF81321">
    <property type="entry name" value="Family A G protein-coupled receptor-like"/>
    <property type="match status" value="1"/>
</dbReference>
<gene>
    <name evidence="14" type="ORF">scyTo_0013832</name>
</gene>
<keyword evidence="3 12" id="KW-1003">Cell membrane</keyword>
<proteinExistence type="inferred from homology"/>
<evidence type="ECO:0000256" key="12">
    <source>
        <dbReference type="RuleBase" id="RU364061"/>
    </source>
</evidence>
<dbReference type="Proteomes" id="UP000288216">
    <property type="component" value="Unassembled WGS sequence"/>
</dbReference>
<dbReference type="Gene3D" id="1.20.1070.10">
    <property type="entry name" value="Rhodopsin 7-helix transmembrane proteins"/>
    <property type="match status" value="1"/>
</dbReference>
<evidence type="ECO:0000313" key="15">
    <source>
        <dbReference type="Proteomes" id="UP000288216"/>
    </source>
</evidence>
<evidence type="ECO:0000256" key="1">
    <source>
        <dbReference type="ARBA" id="ARBA00004651"/>
    </source>
</evidence>
<evidence type="ECO:0000256" key="8">
    <source>
        <dbReference type="ARBA" id="ARBA00023040"/>
    </source>
</evidence>
<feature type="transmembrane region" description="Helical" evidence="12">
    <location>
        <begin position="237"/>
        <end position="260"/>
    </location>
</feature>
<reference evidence="14 15" key="1">
    <citation type="journal article" date="2018" name="Nat. Ecol. Evol.">
        <title>Shark genomes provide insights into elasmobranch evolution and the origin of vertebrates.</title>
        <authorList>
            <person name="Hara Y"/>
            <person name="Yamaguchi K"/>
            <person name="Onimaru K"/>
            <person name="Kadota M"/>
            <person name="Koyanagi M"/>
            <person name="Keeley SD"/>
            <person name="Tatsumi K"/>
            <person name="Tanaka K"/>
            <person name="Motone F"/>
            <person name="Kageyama Y"/>
            <person name="Nozu R"/>
            <person name="Adachi N"/>
            <person name="Nishimura O"/>
            <person name="Nakagawa R"/>
            <person name="Tanegashima C"/>
            <person name="Kiyatake I"/>
            <person name="Matsumoto R"/>
            <person name="Murakumo K"/>
            <person name="Nishida K"/>
            <person name="Terakita A"/>
            <person name="Kuratani S"/>
            <person name="Sato K"/>
            <person name="Hyodo S Kuraku.S."/>
        </authorList>
    </citation>
    <scope>NUCLEOTIDE SEQUENCE [LARGE SCALE GENOMIC DNA]</scope>
</reference>
<evidence type="ECO:0000256" key="9">
    <source>
        <dbReference type="ARBA" id="ARBA00023136"/>
    </source>
</evidence>
<dbReference type="EMBL" id="BFAA01007221">
    <property type="protein sequence ID" value="GCB68464.1"/>
    <property type="molecule type" value="Genomic_DNA"/>
</dbReference>
<keyword evidence="9 12" id="KW-0472">Membrane</keyword>
<evidence type="ECO:0000256" key="10">
    <source>
        <dbReference type="ARBA" id="ARBA00023170"/>
    </source>
</evidence>
<organism evidence="14 15">
    <name type="scientific">Scyliorhinus torazame</name>
    <name type="common">Cloudy catshark</name>
    <name type="synonym">Catulus torazame</name>
    <dbReference type="NCBI Taxonomy" id="75743"/>
    <lineage>
        <taxon>Eukaryota</taxon>
        <taxon>Metazoa</taxon>
        <taxon>Chordata</taxon>
        <taxon>Craniata</taxon>
        <taxon>Vertebrata</taxon>
        <taxon>Chondrichthyes</taxon>
        <taxon>Elasmobranchii</taxon>
        <taxon>Galeomorphii</taxon>
        <taxon>Galeoidea</taxon>
        <taxon>Carcharhiniformes</taxon>
        <taxon>Scyliorhinidae</taxon>
        <taxon>Scyliorhinus</taxon>
    </lineage>
</organism>
<dbReference type="CDD" id="cd00637">
    <property type="entry name" value="7tm_classA_rhodopsin-like"/>
    <property type="match status" value="1"/>
</dbReference>
<comment type="subcellular location">
    <subcellularLocation>
        <location evidence="1 12">Cell membrane</location>
        <topology evidence="1 12">Multi-pass membrane protein</topology>
    </subcellularLocation>
</comment>
<keyword evidence="10 12" id="KW-0675">Receptor</keyword>
<evidence type="ECO:0000256" key="5">
    <source>
        <dbReference type="ARBA" id="ARBA00022606"/>
    </source>
</evidence>
<feature type="transmembrane region" description="Helical" evidence="12">
    <location>
        <begin position="6"/>
        <end position="32"/>
    </location>
</feature>
<keyword evidence="4 12" id="KW-0589">Pheromone response</keyword>
<dbReference type="OMA" id="CWISNDM"/>
<comment type="caution">
    <text evidence="14">The sequence shown here is derived from an EMBL/GenBank/DDBJ whole genome shotgun (WGS) entry which is preliminary data.</text>
</comment>
<keyword evidence="8 12" id="KW-0297">G-protein coupled receptor</keyword>
<dbReference type="PROSITE" id="PS50262">
    <property type="entry name" value="G_PROTEIN_RECEP_F1_2"/>
    <property type="match status" value="1"/>
</dbReference>
<dbReference type="InterPro" id="IPR004072">
    <property type="entry name" value="Vmron_rcpt_1"/>
</dbReference>
<dbReference type="OrthoDB" id="9606139at2759"/>
<dbReference type="GO" id="GO:0019236">
    <property type="term" value="P:response to pheromone"/>
    <property type="evidence" value="ECO:0007669"/>
    <property type="project" value="UniProtKB-KW"/>
</dbReference>
<feature type="domain" description="G-protein coupled receptors family 1 profile" evidence="13">
    <location>
        <begin position="23"/>
        <end position="292"/>
    </location>
</feature>
<dbReference type="STRING" id="75743.A0A401P5Q4"/>
<feature type="transmembrane region" description="Helical" evidence="12">
    <location>
        <begin position="128"/>
        <end position="147"/>
    </location>
</feature>
<evidence type="ECO:0000256" key="6">
    <source>
        <dbReference type="ARBA" id="ARBA00022692"/>
    </source>
</evidence>
<dbReference type="PRINTS" id="PR00237">
    <property type="entry name" value="GPCRRHODOPSN"/>
</dbReference>
<dbReference type="GO" id="GO:0005886">
    <property type="term" value="C:plasma membrane"/>
    <property type="evidence" value="ECO:0007669"/>
    <property type="project" value="UniProtKB-SubCell"/>
</dbReference>
<sequence>MLEREVIPFMLAFVTTIVLGTTGNIIVLFAFVSTAVKNKRFPPLDRVIVNKTFVNLLLCFYQGIPRMLTCYRVDLLNETGCIVLIYLSSSLRCISIWSVSNLSFLHLMQIKRPNCALVNYIRSHQSRYVNVTISALWLTSFIFYIPYTMDKIIRLSQEGENSSARFLPSSSCSTLASSSASDIVTYISVSLDLLAIVWVVVLNVLIIQLLCKHQRRVGVAGQGLNSGSRATLQATRILVSLLCIYVTCWMSNDIVWIMLIASIKPEQAQDQILTYTSSLISSLYYTASSYVLVFGHRNVKDVFNPFCKRLKQRKATHFQDVEI</sequence>
<evidence type="ECO:0000256" key="2">
    <source>
        <dbReference type="ARBA" id="ARBA00010663"/>
    </source>
</evidence>